<evidence type="ECO:0000259" key="2">
    <source>
        <dbReference type="Pfam" id="PF15377"/>
    </source>
</evidence>
<dbReference type="Proteomes" id="UP001314205">
    <property type="component" value="Unassembled WGS sequence"/>
</dbReference>
<comment type="caution">
    <text evidence="3">The sequence shown here is derived from an EMBL/GenBank/DDBJ whole genome shotgun (WGS) entry which is preliminary data.</text>
</comment>
<name>A0AAV1M3U7_9NEOP</name>
<dbReference type="Pfam" id="PF15377">
    <property type="entry name" value="DUF4604"/>
    <property type="match status" value="1"/>
</dbReference>
<organism evidence="3 4">
    <name type="scientific">Parnassius mnemosyne</name>
    <name type="common">clouded apollo</name>
    <dbReference type="NCBI Taxonomy" id="213953"/>
    <lineage>
        <taxon>Eukaryota</taxon>
        <taxon>Metazoa</taxon>
        <taxon>Ecdysozoa</taxon>
        <taxon>Arthropoda</taxon>
        <taxon>Hexapoda</taxon>
        <taxon>Insecta</taxon>
        <taxon>Pterygota</taxon>
        <taxon>Neoptera</taxon>
        <taxon>Endopterygota</taxon>
        <taxon>Lepidoptera</taxon>
        <taxon>Glossata</taxon>
        <taxon>Ditrysia</taxon>
        <taxon>Papilionoidea</taxon>
        <taxon>Papilionidae</taxon>
        <taxon>Parnassiinae</taxon>
        <taxon>Parnassini</taxon>
        <taxon>Parnassius</taxon>
        <taxon>Driopa</taxon>
    </lineage>
</organism>
<evidence type="ECO:0000313" key="3">
    <source>
        <dbReference type="EMBL" id="CAK1601039.1"/>
    </source>
</evidence>
<reference evidence="3 4" key="1">
    <citation type="submission" date="2023-11" db="EMBL/GenBank/DDBJ databases">
        <authorList>
            <person name="Hedman E."/>
            <person name="Englund M."/>
            <person name="Stromberg M."/>
            <person name="Nyberg Akerstrom W."/>
            <person name="Nylinder S."/>
            <person name="Jareborg N."/>
            <person name="Kallberg Y."/>
            <person name="Kronander E."/>
        </authorList>
    </citation>
    <scope>NUCLEOTIDE SEQUENCE [LARGE SCALE GENOMIC DNA]</scope>
</reference>
<feature type="domain" description="DUF4604" evidence="2">
    <location>
        <begin position="39"/>
        <end position="137"/>
    </location>
</feature>
<dbReference type="InterPro" id="IPR027911">
    <property type="entry name" value="DUF4604"/>
</dbReference>
<evidence type="ECO:0000256" key="1">
    <source>
        <dbReference type="SAM" id="MobiDB-lite"/>
    </source>
</evidence>
<gene>
    <name evidence="3" type="ORF">PARMNEM_LOCUS19721</name>
</gene>
<dbReference type="InterPro" id="IPR040219">
    <property type="entry name" value="KIAA1143-like"/>
</dbReference>
<feature type="region of interest" description="Disordered" evidence="1">
    <location>
        <begin position="92"/>
        <end position="122"/>
    </location>
</feature>
<evidence type="ECO:0000313" key="4">
    <source>
        <dbReference type="Proteomes" id="UP001314205"/>
    </source>
</evidence>
<protein>
    <recommendedName>
        <fullName evidence="2">DUF4604 domain-containing protein</fullName>
    </recommendedName>
</protein>
<feature type="compositionally biased region" description="Basic residues" evidence="1">
    <location>
        <begin position="141"/>
        <end position="151"/>
    </location>
</feature>
<dbReference type="EMBL" id="CAVLGL010000126">
    <property type="protein sequence ID" value="CAK1601039.1"/>
    <property type="molecule type" value="Genomic_DNA"/>
</dbReference>
<feature type="compositionally biased region" description="Basic and acidic residues" evidence="1">
    <location>
        <begin position="105"/>
        <end position="120"/>
    </location>
</feature>
<keyword evidence="4" id="KW-1185">Reference proteome</keyword>
<dbReference type="PANTHER" id="PTHR31195:SF2">
    <property type="entry name" value="GEO02494P1"/>
    <property type="match status" value="1"/>
</dbReference>
<dbReference type="PANTHER" id="PTHR31195">
    <property type="entry name" value="GEO02494P1"/>
    <property type="match status" value="1"/>
</dbReference>
<dbReference type="AlphaFoldDB" id="A0AAV1M3U7"/>
<sequence>MEKRMQYYCESWIAHRILFHFNLIQNQLFRKFAIMSRKRNVSYIKPEDPHFLKMLKKEAGYDDRNHKFDKLENNEEDFVDDEESEKPQVVVLKSGDLTAEEAEAESQRLEKEKNESKADLTQKVIFQAKLKPTMLPDSKSLKRKNKARQKSSRQLLSFAGEEDVGE</sequence>
<feature type="region of interest" description="Disordered" evidence="1">
    <location>
        <begin position="135"/>
        <end position="166"/>
    </location>
</feature>
<accession>A0AAV1M3U7</accession>
<proteinExistence type="predicted"/>